<dbReference type="GO" id="GO:0008757">
    <property type="term" value="F:S-adenosylmethionine-dependent methyltransferase activity"/>
    <property type="evidence" value="ECO:0007669"/>
    <property type="project" value="InterPro"/>
</dbReference>
<gene>
    <name evidence="2" type="ORF">AW08_03883</name>
</gene>
<dbReference type="InterPro" id="IPR029063">
    <property type="entry name" value="SAM-dependent_MTases_sf"/>
</dbReference>
<evidence type="ECO:0000313" key="2">
    <source>
        <dbReference type="EMBL" id="EXI63842.1"/>
    </source>
</evidence>
<evidence type="ECO:0000313" key="3">
    <source>
        <dbReference type="Proteomes" id="UP000020218"/>
    </source>
</evidence>
<organism evidence="2 3">
    <name type="scientific">Candidatus Accumulibacter adjunctus</name>
    <dbReference type="NCBI Taxonomy" id="1454001"/>
    <lineage>
        <taxon>Bacteria</taxon>
        <taxon>Pseudomonadati</taxon>
        <taxon>Pseudomonadota</taxon>
        <taxon>Betaproteobacteria</taxon>
        <taxon>Candidatus Accumulibacter</taxon>
    </lineage>
</organism>
<evidence type="ECO:0000259" key="1">
    <source>
        <dbReference type="Pfam" id="PF08241"/>
    </source>
</evidence>
<dbReference type="STRING" id="1454001.AW08_03883"/>
<accession>A0A011NGY1</accession>
<comment type="caution">
    <text evidence="2">The sequence shown here is derived from an EMBL/GenBank/DDBJ whole genome shotgun (WGS) entry which is preliminary data.</text>
</comment>
<dbReference type="AlphaFoldDB" id="A0A011NGY1"/>
<dbReference type="Proteomes" id="UP000020218">
    <property type="component" value="Unassembled WGS sequence"/>
</dbReference>
<reference evidence="2" key="1">
    <citation type="submission" date="2014-02" db="EMBL/GenBank/DDBJ databases">
        <title>Expanding our view of genomic diversity in Candidatus Accumulibacter clades.</title>
        <authorList>
            <person name="Skennerton C.T."/>
            <person name="Barr J.J."/>
            <person name="Slater F.R."/>
            <person name="Bond P.L."/>
            <person name="Tyson G.W."/>
        </authorList>
    </citation>
    <scope>NUCLEOTIDE SEQUENCE [LARGE SCALE GENOMIC DNA]</scope>
</reference>
<dbReference type="PATRIC" id="fig|1454001.3.peg.3916"/>
<dbReference type="EMBL" id="JFAX01000047">
    <property type="protein sequence ID" value="EXI63842.1"/>
    <property type="molecule type" value="Genomic_DNA"/>
</dbReference>
<dbReference type="CDD" id="cd02440">
    <property type="entry name" value="AdoMet_MTases"/>
    <property type="match status" value="1"/>
</dbReference>
<dbReference type="SUPFAM" id="SSF53335">
    <property type="entry name" value="S-adenosyl-L-methionine-dependent methyltransferases"/>
    <property type="match status" value="1"/>
</dbReference>
<dbReference type="PANTHER" id="PTHR43861:SF1">
    <property type="entry name" value="TRANS-ACONITATE 2-METHYLTRANSFERASE"/>
    <property type="match status" value="1"/>
</dbReference>
<proteinExistence type="predicted"/>
<dbReference type="InterPro" id="IPR013216">
    <property type="entry name" value="Methyltransf_11"/>
</dbReference>
<dbReference type="Pfam" id="PF08241">
    <property type="entry name" value="Methyltransf_11"/>
    <property type="match status" value="1"/>
</dbReference>
<sequence length="238" mass="26862">MPLGIVHAAAGLSLRKNGWPFGLRKRLMSIPERLDLDRISALTVRHYNQRAEEFREGTRDHDVRQNIDALLRHIAGEPPFTLLDFGCGPGRDLKSFARLGHLAIGLDGAERFVHMAGLESGCEVWQQDFLKLDLPDARFDGVFANASLFHVPSQELPRVLRQLHATLKPGGVLFSSNPHGANVEGWNGERYGAYHDLETWRSRVAEAGFVELEHYYRPAGLPREQQAWLASVWRRSLP</sequence>
<dbReference type="PANTHER" id="PTHR43861">
    <property type="entry name" value="TRANS-ACONITATE 2-METHYLTRANSFERASE-RELATED"/>
    <property type="match status" value="1"/>
</dbReference>
<feature type="domain" description="Methyltransferase type 11" evidence="1">
    <location>
        <begin position="83"/>
        <end position="174"/>
    </location>
</feature>
<keyword evidence="3" id="KW-1185">Reference proteome</keyword>
<dbReference type="Gene3D" id="3.40.50.150">
    <property type="entry name" value="Vaccinia Virus protein VP39"/>
    <property type="match status" value="1"/>
</dbReference>
<name>A0A011NGY1_9PROT</name>
<protein>
    <submittedName>
        <fullName evidence="2">Biotin biosynthesis protein BioC</fullName>
    </submittedName>
</protein>